<name>A0A644ZMX6_9ZZZZ</name>
<dbReference type="Gene3D" id="3.30.950.10">
    <property type="entry name" value="Methyltransferase, Cobalt-precorrin-4 Transmethylase, Domain 2"/>
    <property type="match status" value="1"/>
</dbReference>
<accession>A0A644ZMX6</accession>
<dbReference type="PANTHER" id="PTHR43467:SF2">
    <property type="entry name" value="COBALT-PRECORRIN-2 C(20)-METHYLTRANSFERASE"/>
    <property type="match status" value="1"/>
</dbReference>
<dbReference type="Gene3D" id="3.40.1010.10">
    <property type="entry name" value="Cobalt-precorrin-4 Transmethylase, Domain 1"/>
    <property type="match status" value="1"/>
</dbReference>
<evidence type="ECO:0000259" key="7">
    <source>
        <dbReference type="Pfam" id="PF00590"/>
    </source>
</evidence>
<evidence type="ECO:0000256" key="5">
    <source>
        <dbReference type="ARBA" id="ARBA00022679"/>
    </source>
</evidence>
<dbReference type="CDD" id="cd11645">
    <property type="entry name" value="Precorrin_2_C20_MT"/>
    <property type="match status" value="1"/>
</dbReference>
<comment type="similarity">
    <text evidence="2">Belongs to the precorrin methyltransferase family.</text>
</comment>
<dbReference type="PROSITE" id="PS00840">
    <property type="entry name" value="SUMT_2"/>
    <property type="match status" value="1"/>
</dbReference>
<keyword evidence="4 8" id="KW-0489">Methyltransferase</keyword>
<dbReference type="InterPro" id="IPR035996">
    <property type="entry name" value="4pyrrol_Methylase_sf"/>
</dbReference>
<dbReference type="EMBL" id="VSSQ01009606">
    <property type="protein sequence ID" value="MPM42116.1"/>
    <property type="molecule type" value="Genomic_DNA"/>
</dbReference>
<dbReference type="Pfam" id="PF00590">
    <property type="entry name" value="TP_methylase"/>
    <property type="match status" value="1"/>
</dbReference>
<dbReference type="EC" id="2.1.1.151" evidence="8"/>
<dbReference type="GO" id="GO:0030788">
    <property type="term" value="F:precorrin-2 C20-methyltransferase activity"/>
    <property type="evidence" value="ECO:0007669"/>
    <property type="project" value="InterPro"/>
</dbReference>
<dbReference type="InterPro" id="IPR014776">
    <property type="entry name" value="4pyrrole_Mease_sub2"/>
</dbReference>
<keyword evidence="6" id="KW-0949">S-adenosyl-L-methionine</keyword>
<dbReference type="GO" id="GO:0043781">
    <property type="term" value="F:cobalt-factor II C20-methyltransferase activity"/>
    <property type="evidence" value="ECO:0007669"/>
    <property type="project" value="UniProtKB-EC"/>
</dbReference>
<dbReference type="InterPro" id="IPR006364">
    <property type="entry name" value="CobI/CbiL/CobIJ_dom"/>
</dbReference>
<comment type="caution">
    <text evidence="8">The sequence shown here is derived from an EMBL/GenBank/DDBJ whole genome shotgun (WGS) entry which is preliminary data.</text>
</comment>
<evidence type="ECO:0000313" key="8">
    <source>
        <dbReference type="EMBL" id="MPM42116.1"/>
    </source>
</evidence>
<dbReference type="NCBIfam" id="TIGR01467">
    <property type="entry name" value="cobI_cbiL"/>
    <property type="match status" value="1"/>
</dbReference>
<feature type="domain" description="Tetrapyrrole methylase" evidence="7">
    <location>
        <begin position="5"/>
        <end position="208"/>
    </location>
</feature>
<protein>
    <submittedName>
        <fullName evidence="8">Cobalt-precorrin-2 C(20)-methyltransferase</fullName>
        <ecNumber evidence="8">2.1.1.151</ecNumber>
    </submittedName>
</protein>
<dbReference type="InterPro" id="IPR003043">
    <property type="entry name" value="Uropor_MeTrfase_CS"/>
</dbReference>
<evidence type="ECO:0000256" key="1">
    <source>
        <dbReference type="ARBA" id="ARBA00004953"/>
    </source>
</evidence>
<evidence type="ECO:0000256" key="2">
    <source>
        <dbReference type="ARBA" id="ARBA00005879"/>
    </source>
</evidence>
<dbReference type="AlphaFoldDB" id="A0A644ZMX6"/>
<dbReference type="GO" id="GO:0009236">
    <property type="term" value="P:cobalamin biosynthetic process"/>
    <property type="evidence" value="ECO:0007669"/>
    <property type="project" value="UniProtKB-UniPathway"/>
</dbReference>
<comment type="pathway">
    <text evidence="1">Cofactor biosynthesis; adenosylcobalamin biosynthesis.</text>
</comment>
<organism evidence="8">
    <name type="scientific">bioreactor metagenome</name>
    <dbReference type="NCBI Taxonomy" id="1076179"/>
    <lineage>
        <taxon>unclassified sequences</taxon>
        <taxon>metagenomes</taxon>
        <taxon>ecological metagenomes</taxon>
    </lineage>
</organism>
<evidence type="ECO:0000256" key="3">
    <source>
        <dbReference type="ARBA" id="ARBA00022573"/>
    </source>
</evidence>
<gene>
    <name evidence="8" type="primary">cbiL_8</name>
    <name evidence="8" type="ORF">SDC9_88778</name>
</gene>
<dbReference type="InterPro" id="IPR012382">
    <property type="entry name" value="CobI/CbiL"/>
</dbReference>
<evidence type="ECO:0000256" key="6">
    <source>
        <dbReference type="ARBA" id="ARBA00022691"/>
    </source>
</evidence>
<dbReference type="SUPFAM" id="SSF53790">
    <property type="entry name" value="Tetrapyrrole methylase"/>
    <property type="match status" value="1"/>
</dbReference>
<evidence type="ECO:0000256" key="4">
    <source>
        <dbReference type="ARBA" id="ARBA00022603"/>
    </source>
</evidence>
<dbReference type="UniPathway" id="UPA00148"/>
<dbReference type="GO" id="GO:0032259">
    <property type="term" value="P:methylation"/>
    <property type="evidence" value="ECO:0007669"/>
    <property type="project" value="UniProtKB-KW"/>
</dbReference>
<sequence>MTKGTLYGVSVGPGDPSLMTLKAVACIQACGIVAAPRTSDGRSLALHIAAQEVDVSGKEIEYLDLLMTRDPERLARTYGAAADCIAAHLDAGRDVAALTLGDASLYSSFSYLSAILGPRGYEISVIPGVTSFCACAAALGQSLTDMNAPLHIIPAGAADLEAALALPGGKVVMKSGRSLPLVKQLLHRMGLARRAALVTDCGLPTQQVCPDIDRADGEGYFTTLLIRP</sequence>
<reference evidence="8" key="1">
    <citation type="submission" date="2019-08" db="EMBL/GenBank/DDBJ databases">
        <authorList>
            <person name="Kucharzyk K."/>
            <person name="Murdoch R.W."/>
            <person name="Higgins S."/>
            <person name="Loffler F."/>
        </authorList>
    </citation>
    <scope>NUCLEOTIDE SEQUENCE</scope>
</reference>
<keyword evidence="5 8" id="KW-0808">Transferase</keyword>
<keyword evidence="3" id="KW-0169">Cobalamin biosynthesis</keyword>
<dbReference type="PIRSF" id="PIRSF036427">
    <property type="entry name" value="Precrrn-2_mtase"/>
    <property type="match status" value="1"/>
</dbReference>
<dbReference type="InterPro" id="IPR000878">
    <property type="entry name" value="4pyrrol_Mease"/>
</dbReference>
<proteinExistence type="inferred from homology"/>
<dbReference type="InterPro" id="IPR014777">
    <property type="entry name" value="4pyrrole_Mease_sub1"/>
</dbReference>
<dbReference type="PANTHER" id="PTHR43467">
    <property type="entry name" value="COBALT-PRECORRIN-2 C(20)-METHYLTRANSFERASE"/>
    <property type="match status" value="1"/>
</dbReference>